<dbReference type="HOGENOM" id="CLU_2832168_0_0_1"/>
<dbReference type="AlphaFoldDB" id="A0A0D0A9J3"/>
<keyword evidence="2" id="KW-1185">Reference proteome</keyword>
<accession>A0A0D0A9J3</accession>
<proteinExistence type="predicted"/>
<name>A0A0D0A9J3_9AGAM</name>
<dbReference type="EMBL" id="KN833692">
    <property type="protein sequence ID" value="KIK28623.1"/>
    <property type="molecule type" value="Genomic_DNA"/>
</dbReference>
<sequence>MVIQISQHLPRARVDTLQQDKTYFDVRGAELHIPAGLSLRGWVRLKYEIEPQQFLVGEIDEWMARS</sequence>
<evidence type="ECO:0000313" key="1">
    <source>
        <dbReference type="EMBL" id="KIK28623.1"/>
    </source>
</evidence>
<evidence type="ECO:0000313" key="2">
    <source>
        <dbReference type="Proteomes" id="UP000054018"/>
    </source>
</evidence>
<dbReference type="Proteomes" id="UP000054018">
    <property type="component" value="Unassembled WGS sequence"/>
</dbReference>
<reference evidence="1 2" key="1">
    <citation type="submission" date="2014-04" db="EMBL/GenBank/DDBJ databases">
        <authorList>
            <consortium name="DOE Joint Genome Institute"/>
            <person name="Kuo A."/>
            <person name="Kohler A."/>
            <person name="Costa M.D."/>
            <person name="Nagy L.G."/>
            <person name="Floudas D."/>
            <person name="Copeland A."/>
            <person name="Barry K.W."/>
            <person name="Cichocki N."/>
            <person name="Veneault-Fourrey C."/>
            <person name="LaButti K."/>
            <person name="Lindquist E.A."/>
            <person name="Lipzen A."/>
            <person name="Lundell T."/>
            <person name="Morin E."/>
            <person name="Murat C."/>
            <person name="Sun H."/>
            <person name="Tunlid A."/>
            <person name="Henrissat B."/>
            <person name="Grigoriev I.V."/>
            <person name="Hibbett D.S."/>
            <person name="Martin F."/>
            <person name="Nordberg H.P."/>
            <person name="Cantor M.N."/>
            <person name="Hua S.X."/>
        </authorList>
    </citation>
    <scope>NUCLEOTIDE SEQUENCE [LARGE SCALE GENOMIC DNA]</scope>
    <source>
        <strain evidence="1 2">441</strain>
    </source>
</reference>
<gene>
    <name evidence="1" type="ORF">PISMIDRAFT_673696</name>
</gene>
<reference evidence="2" key="2">
    <citation type="submission" date="2015-01" db="EMBL/GenBank/DDBJ databases">
        <title>Evolutionary Origins and Diversification of the Mycorrhizal Mutualists.</title>
        <authorList>
            <consortium name="DOE Joint Genome Institute"/>
            <consortium name="Mycorrhizal Genomics Consortium"/>
            <person name="Kohler A."/>
            <person name="Kuo A."/>
            <person name="Nagy L.G."/>
            <person name="Floudas D."/>
            <person name="Copeland A."/>
            <person name="Barry K.W."/>
            <person name="Cichocki N."/>
            <person name="Veneault-Fourrey C."/>
            <person name="LaButti K."/>
            <person name="Lindquist E.A."/>
            <person name="Lipzen A."/>
            <person name="Lundell T."/>
            <person name="Morin E."/>
            <person name="Murat C."/>
            <person name="Riley R."/>
            <person name="Ohm R."/>
            <person name="Sun H."/>
            <person name="Tunlid A."/>
            <person name="Henrissat B."/>
            <person name="Grigoriev I.V."/>
            <person name="Hibbett D.S."/>
            <person name="Martin F."/>
        </authorList>
    </citation>
    <scope>NUCLEOTIDE SEQUENCE [LARGE SCALE GENOMIC DNA]</scope>
    <source>
        <strain evidence="2">441</strain>
    </source>
</reference>
<protein>
    <submittedName>
        <fullName evidence="1">Uncharacterized protein</fullName>
    </submittedName>
</protein>
<organism evidence="1 2">
    <name type="scientific">Pisolithus microcarpus 441</name>
    <dbReference type="NCBI Taxonomy" id="765257"/>
    <lineage>
        <taxon>Eukaryota</taxon>
        <taxon>Fungi</taxon>
        <taxon>Dikarya</taxon>
        <taxon>Basidiomycota</taxon>
        <taxon>Agaricomycotina</taxon>
        <taxon>Agaricomycetes</taxon>
        <taxon>Agaricomycetidae</taxon>
        <taxon>Boletales</taxon>
        <taxon>Sclerodermatineae</taxon>
        <taxon>Pisolithaceae</taxon>
        <taxon>Pisolithus</taxon>
    </lineage>
</organism>